<keyword evidence="3" id="KW-1185">Reference proteome</keyword>
<protein>
    <submittedName>
        <fullName evidence="2">Xylose isomerase</fullName>
    </submittedName>
</protein>
<dbReference type="InterPro" id="IPR013022">
    <property type="entry name" value="Xyl_isomerase-like_TIM-brl"/>
</dbReference>
<dbReference type="GO" id="GO:0016853">
    <property type="term" value="F:isomerase activity"/>
    <property type="evidence" value="ECO:0007669"/>
    <property type="project" value="UniProtKB-KW"/>
</dbReference>
<evidence type="ECO:0000259" key="1">
    <source>
        <dbReference type="Pfam" id="PF01261"/>
    </source>
</evidence>
<proteinExistence type="predicted"/>
<evidence type="ECO:0000313" key="3">
    <source>
        <dbReference type="Proteomes" id="UP000036932"/>
    </source>
</evidence>
<dbReference type="OrthoDB" id="2843715at2"/>
<dbReference type="SUPFAM" id="SSF51658">
    <property type="entry name" value="Xylose isomerase-like"/>
    <property type="match status" value="1"/>
</dbReference>
<dbReference type="InterPro" id="IPR050312">
    <property type="entry name" value="IolE/XylAMocC-like"/>
</dbReference>
<name>A0A0M1P405_9BACL</name>
<reference evidence="3" key="1">
    <citation type="submission" date="2015-08" db="EMBL/GenBank/DDBJ databases">
        <title>Genome sequencing project for genomic taxonomy and phylogenomics of Bacillus-like bacteria.</title>
        <authorList>
            <person name="Liu B."/>
            <person name="Wang J."/>
            <person name="Zhu Y."/>
            <person name="Liu G."/>
            <person name="Chen Q."/>
            <person name="Chen Z."/>
            <person name="Lan J."/>
            <person name="Che J."/>
            <person name="Ge C."/>
            <person name="Shi H."/>
            <person name="Pan Z."/>
            <person name="Liu X."/>
        </authorList>
    </citation>
    <scope>NUCLEOTIDE SEQUENCE [LARGE SCALE GENOMIC DNA]</scope>
    <source>
        <strain evidence="3">FJAT-22460</strain>
    </source>
</reference>
<dbReference type="RefSeq" id="WP_054402049.1">
    <property type="nucleotide sequence ID" value="NZ_LIUT01000001.1"/>
</dbReference>
<dbReference type="InterPro" id="IPR036237">
    <property type="entry name" value="Xyl_isomerase-like_sf"/>
</dbReference>
<dbReference type="Proteomes" id="UP000036932">
    <property type="component" value="Unassembled WGS sequence"/>
</dbReference>
<dbReference type="PATRIC" id="fig|1705565.3.peg.3416"/>
<dbReference type="EMBL" id="LIUT01000001">
    <property type="protein sequence ID" value="KOR89025.1"/>
    <property type="molecule type" value="Genomic_DNA"/>
</dbReference>
<comment type="caution">
    <text evidence="2">The sequence shown here is derived from an EMBL/GenBank/DDBJ whole genome shotgun (WGS) entry which is preliminary data.</text>
</comment>
<evidence type="ECO:0000313" key="2">
    <source>
        <dbReference type="EMBL" id="KOR89025.1"/>
    </source>
</evidence>
<feature type="domain" description="Xylose isomerase-like TIM barrel" evidence="1">
    <location>
        <begin position="55"/>
        <end position="212"/>
    </location>
</feature>
<sequence>MNISIGGYSFYNTFLEGKMDVFGYLETVKYRYRMDAVDLWNGFFIDRSDIVYKLADKSYIRKIREALDEKEMRVVNFAVDGAHLWDPDPDVRQRLYENALVHLDAAEILGAETVRIDTGGSYQESESMSDEQYEYTVKRYREYAERAADRGYTVGPENHMGASLLPREMKRIAEEVHHPAFGFLLHLGRWKADESEGDEMVAPWTVHTHFDAKTAVLPEAEEKVRSLLAGGYKGYWGVEYNAPGNQYIEMEWIIGAVKRIVSSASQARKK</sequence>
<keyword evidence="2" id="KW-0413">Isomerase</keyword>
<dbReference type="Gene3D" id="3.20.20.150">
    <property type="entry name" value="Divalent-metal-dependent TIM barrel enzymes"/>
    <property type="match status" value="1"/>
</dbReference>
<organism evidence="2 3">
    <name type="scientific">Paenibacillus solani</name>
    <dbReference type="NCBI Taxonomy" id="1705565"/>
    <lineage>
        <taxon>Bacteria</taxon>
        <taxon>Bacillati</taxon>
        <taxon>Bacillota</taxon>
        <taxon>Bacilli</taxon>
        <taxon>Bacillales</taxon>
        <taxon>Paenibacillaceae</taxon>
        <taxon>Paenibacillus</taxon>
    </lineage>
</organism>
<dbReference type="Pfam" id="PF01261">
    <property type="entry name" value="AP_endonuc_2"/>
    <property type="match status" value="1"/>
</dbReference>
<gene>
    <name evidence="2" type="ORF">AM231_07480</name>
</gene>
<accession>A0A0M1P405</accession>
<dbReference type="PANTHER" id="PTHR12110">
    <property type="entry name" value="HYDROXYPYRUVATE ISOMERASE"/>
    <property type="match status" value="1"/>
</dbReference>
<dbReference type="AlphaFoldDB" id="A0A0M1P405"/>
<dbReference type="PANTHER" id="PTHR12110:SF53">
    <property type="entry name" value="BLR5974 PROTEIN"/>
    <property type="match status" value="1"/>
</dbReference>